<feature type="domain" description="Inosine/uridine-preferring nucleoside hydrolase" evidence="2">
    <location>
        <begin position="23"/>
        <end position="302"/>
    </location>
</feature>
<organism evidence="3 4">
    <name type="scientific">Stomoxys calcitrans</name>
    <name type="common">Stable fly</name>
    <name type="synonym">Conops calcitrans</name>
    <dbReference type="NCBI Taxonomy" id="35570"/>
    <lineage>
        <taxon>Eukaryota</taxon>
        <taxon>Metazoa</taxon>
        <taxon>Ecdysozoa</taxon>
        <taxon>Arthropoda</taxon>
        <taxon>Hexapoda</taxon>
        <taxon>Insecta</taxon>
        <taxon>Pterygota</taxon>
        <taxon>Neoptera</taxon>
        <taxon>Endopterygota</taxon>
        <taxon>Diptera</taxon>
        <taxon>Brachycera</taxon>
        <taxon>Muscomorpha</taxon>
        <taxon>Muscoidea</taxon>
        <taxon>Muscidae</taxon>
        <taxon>Stomoxys</taxon>
    </lineage>
</organism>
<evidence type="ECO:0000313" key="3">
    <source>
        <dbReference type="EnsemblMetazoa" id="SCAU015227-PA"/>
    </source>
</evidence>
<keyword evidence="4" id="KW-1185">Reference proteome</keyword>
<dbReference type="Gene3D" id="3.90.245.10">
    <property type="entry name" value="Ribonucleoside hydrolase-like"/>
    <property type="match status" value="2"/>
</dbReference>
<dbReference type="SUPFAM" id="SSF53590">
    <property type="entry name" value="Nucleoside hydrolase"/>
    <property type="match status" value="1"/>
</dbReference>
<protein>
    <recommendedName>
        <fullName evidence="2">Inosine/uridine-preferring nucleoside hydrolase domain-containing protein</fullName>
    </recommendedName>
</protein>
<dbReference type="AlphaFoldDB" id="A0A1I8QA02"/>
<dbReference type="InterPro" id="IPR052775">
    <property type="entry name" value="IUN_hydrolase"/>
</dbReference>
<dbReference type="STRING" id="35570.A0A1I8QA02"/>
<dbReference type="PANTHER" id="PTHR46190:SF1">
    <property type="entry name" value="SI:CH211-201H21.5"/>
    <property type="match status" value="1"/>
</dbReference>
<reference evidence="3" key="1">
    <citation type="submission" date="2020-05" db="UniProtKB">
        <authorList>
            <consortium name="EnsemblMetazoa"/>
        </authorList>
    </citation>
    <scope>IDENTIFICATION</scope>
    <source>
        <strain evidence="3">USDA</strain>
    </source>
</reference>
<dbReference type="InterPro" id="IPR036452">
    <property type="entry name" value="Ribo_hydro-like"/>
</dbReference>
<sequence>MLIKGEELFKKLSQKEPTAGVAKSRAFEILGVTCVRGNTDVDNGVRNALRVLDSVDRLDIPVYRGCDHSIIPPDFQHNFFHGRDGFGDIPDLPEVTNTKVQNEHAVNMMYHSVCKYPNKVDFILLGPLTNFAVCINMYGQDFLDKLGNIYIMGGNYRGKGNVTKSAEFNFMLDPEAAHIVFESIKKPMVVVPWETCIDGEMNIDLDWRFEVLGQVDSKAVRLMNAVENAFLRPLGYAKWIVCDAMAVVSFLFPNMTIVKSRLYHATIELAGRHTRGQMVLDHKRKDQGNTRVIMDLHKENYRKILSWTGGLITDEEIKEMFLNSCVKSRLYHATIELAGRHTRGQMVLDHKRKDQGNTRVIMDLHKENYRKILSWTGGLITDEEIKEMFLNSC</sequence>
<evidence type="ECO:0000256" key="1">
    <source>
        <dbReference type="ARBA" id="ARBA00009176"/>
    </source>
</evidence>
<dbReference type="PANTHER" id="PTHR46190">
    <property type="entry name" value="SI:CH211-201H21.5-RELATED"/>
    <property type="match status" value="1"/>
</dbReference>
<dbReference type="Proteomes" id="UP000095300">
    <property type="component" value="Unassembled WGS sequence"/>
</dbReference>
<accession>A0A1I8QA02</accession>
<name>A0A1I8QA02_STOCA</name>
<dbReference type="GO" id="GO:0016799">
    <property type="term" value="F:hydrolase activity, hydrolyzing N-glycosyl compounds"/>
    <property type="evidence" value="ECO:0007669"/>
    <property type="project" value="InterPro"/>
</dbReference>
<dbReference type="Pfam" id="PF01156">
    <property type="entry name" value="IU_nuc_hydro"/>
    <property type="match status" value="1"/>
</dbReference>
<evidence type="ECO:0000313" key="4">
    <source>
        <dbReference type="Proteomes" id="UP000095300"/>
    </source>
</evidence>
<proteinExistence type="inferred from homology"/>
<evidence type="ECO:0000259" key="2">
    <source>
        <dbReference type="Pfam" id="PF01156"/>
    </source>
</evidence>
<dbReference type="EnsemblMetazoa" id="SCAU015227-RA">
    <property type="protein sequence ID" value="SCAU015227-PA"/>
    <property type="gene ID" value="SCAU015227"/>
</dbReference>
<dbReference type="VEuPathDB" id="VectorBase:SCAU015227"/>
<comment type="similarity">
    <text evidence="1">Belongs to the IUNH family.</text>
</comment>
<dbReference type="InterPro" id="IPR001910">
    <property type="entry name" value="Inosine/uridine_hydrolase_dom"/>
</dbReference>